<gene>
    <name evidence="8" type="ORF">L207DRAFT_631992</name>
</gene>
<evidence type="ECO:0000256" key="3">
    <source>
        <dbReference type="ARBA" id="ARBA00023242"/>
    </source>
</evidence>
<dbReference type="Gene3D" id="1.10.10.60">
    <property type="entry name" value="Homeodomain-like"/>
    <property type="match status" value="1"/>
</dbReference>
<evidence type="ECO:0000256" key="2">
    <source>
        <dbReference type="ARBA" id="ARBA00023155"/>
    </source>
</evidence>
<accession>A0A2J6RUH8</accession>
<dbReference type="AlphaFoldDB" id="A0A2J6RUH8"/>
<dbReference type="PANTHER" id="PTHR38166">
    <property type="entry name" value="C2H2-TYPE DOMAIN-CONTAINING PROTEIN-RELATED"/>
    <property type="match status" value="1"/>
</dbReference>
<evidence type="ECO:0000259" key="7">
    <source>
        <dbReference type="PROSITE" id="PS50071"/>
    </source>
</evidence>
<dbReference type="GO" id="GO:0003677">
    <property type="term" value="F:DNA binding"/>
    <property type="evidence" value="ECO:0007669"/>
    <property type="project" value="UniProtKB-UniRule"/>
</dbReference>
<feature type="DNA-binding region" description="Homeobox" evidence="4">
    <location>
        <begin position="91"/>
        <end position="150"/>
    </location>
</feature>
<dbReference type="GO" id="GO:0000981">
    <property type="term" value="F:DNA-binding transcription factor activity, RNA polymerase II-specific"/>
    <property type="evidence" value="ECO:0007669"/>
    <property type="project" value="InterPro"/>
</dbReference>
<keyword evidence="1 4" id="KW-0238">DNA-binding</keyword>
<dbReference type="PANTHER" id="PTHR38166:SF1">
    <property type="entry name" value="C2H2-TYPE DOMAIN-CONTAINING PROTEIN"/>
    <property type="match status" value="1"/>
</dbReference>
<dbReference type="Pfam" id="PF00046">
    <property type="entry name" value="Homeodomain"/>
    <property type="match status" value="1"/>
</dbReference>
<evidence type="ECO:0000256" key="1">
    <source>
        <dbReference type="ARBA" id="ARBA00023125"/>
    </source>
</evidence>
<evidence type="ECO:0000256" key="5">
    <source>
        <dbReference type="RuleBase" id="RU000682"/>
    </source>
</evidence>
<dbReference type="PROSITE" id="PS50071">
    <property type="entry name" value="HOMEOBOX_2"/>
    <property type="match status" value="1"/>
</dbReference>
<dbReference type="EMBL" id="KZ613943">
    <property type="protein sequence ID" value="PMD42156.1"/>
    <property type="molecule type" value="Genomic_DNA"/>
</dbReference>
<proteinExistence type="predicted"/>
<dbReference type="PROSITE" id="PS00027">
    <property type="entry name" value="HOMEOBOX_1"/>
    <property type="match status" value="1"/>
</dbReference>
<keyword evidence="2 4" id="KW-0371">Homeobox</keyword>
<sequence length="1118" mass="125470">MSGQCMCDVCARLGQPSHNQALGNSCRSQSLQIDHLRPSFHHFSSHSAHWDENILPQETLQRPETDSIPHTLTVAPHFQSMMEQLNASMEINETKPRLGKDEVDILECEFKKNPKPTTMTKRQFAEDMGVDLSRINNWFQNRRAKHKQEKKQEAYEAGQAQDALGQYSQPSSPGLNYANIPIYEPTATFGLPSGLPPPVTLYNPQYSDPSTTSMESLHRTLAAAPASENSISSSLAIAFNDVTESDKSSTSPLAPSNPFRSPPPPMDIASRRKKVQHKPAALMVDTLRSSRPSLGPRTVSHAEGFRRPMDSPVSSPMRRIISAGGNSIVLPGRVYKHGVESAQHSPINSINFPEASFIERNYHTLTIRQPPSLTEGSSLNRDVRGTVSPKEGSMTFVFNAGTGAFNRMEGDRDLESPPGTPQAQMVMHPSASNSPAMEISEKQWSFEVPDEPLWTPAHDTFPLEINLPRPPYLASMSQVLAPAFGHFNPNFSFMYSENANRPVSRIDKQTSTPAESKINWHFDTPDEPQYILMGLDMPQPSYMRATKPKTFEFSHTTVPDFSEDDFLDKCKPYRHSTNSASEDRGEQPQPIETGLSPVLAVFDEERSANDSTKDEEVKIKVEIDCHPEVNHEDEDVSEGDSCSSYKTELFGSSYMKACNAHLKSVLDREEDEQDDLTLSILDPMRQALVGRIMEEFYLILNQDWAAQVTQCPGGCSSTSGDGKDCGTLVDKVSLPTSQQKRQRSHNEDSADESGNRKPRRQRGGPRLPSERSNPARFACPFRKHNPQKYGIYSHRVCALTSWDTIARVKEHLYRNHKAAPYCKRCWEVFETEELLDSHATVPATSICEALPGQPPEGITPKQVAELRSKARPYSRQNEADRWKEIFGLLFPSESVPSPYWEPVQEHVPTSPNSQVLVRYDDYMHRELPRLFRSRVEEVVRREIQPVEASLLANLEGLIRECQDQLSSRYRETHITEQQSEVSTAQPIETLASPVDLNNTVEHLQNIATETDQQSSSDFFDAVLQPPPPQEEDYVLDFSASNTELSDPYERTPSGNLSDSGYVSVPRCSCKELCSCLTSMIDFGNRDVDISEPSFVDLSQDLEAQAHGVQWQNWLENRD</sequence>
<dbReference type="STRING" id="1149755.A0A2J6RUH8"/>
<feature type="region of interest" description="Disordered" evidence="6">
    <location>
        <begin position="573"/>
        <end position="592"/>
    </location>
</feature>
<dbReference type="InterPro" id="IPR001356">
    <property type="entry name" value="HD"/>
</dbReference>
<feature type="region of interest" description="Disordered" evidence="6">
    <location>
        <begin position="243"/>
        <end position="315"/>
    </location>
</feature>
<feature type="region of interest" description="Disordered" evidence="6">
    <location>
        <begin position="726"/>
        <end position="778"/>
    </location>
</feature>
<keyword evidence="3 4" id="KW-0539">Nucleus</keyword>
<evidence type="ECO:0000256" key="4">
    <source>
        <dbReference type="PROSITE-ProRule" id="PRU00108"/>
    </source>
</evidence>
<dbReference type="SMART" id="SM00389">
    <property type="entry name" value="HOX"/>
    <property type="match status" value="1"/>
</dbReference>
<dbReference type="GO" id="GO:0005634">
    <property type="term" value="C:nucleus"/>
    <property type="evidence" value="ECO:0007669"/>
    <property type="project" value="UniProtKB-SubCell"/>
</dbReference>
<protein>
    <recommendedName>
        <fullName evidence="7">Homeobox domain-containing protein</fullName>
    </recommendedName>
</protein>
<feature type="region of interest" description="Disordered" evidence="6">
    <location>
        <begin position="146"/>
        <end position="170"/>
    </location>
</feature>
<reference evidence="8 9" key="1">
    <citation type="submission" date="2016-04" db="EMBL/GenBank/DDBJ databases">
        <title>A degradative enzymes factory behind the ericoid mycorrhizal symbiosis.</title>
        <authorList>
            <consortium name="DOE Joint Genome Institute"/>
            <person name="Martino E."/>
            <person name="Morin E."/>
            <person name="Grelet G."/>
            <person name="Kuo A."/>
            <person name="Kohler A."/>
            <person name="Daghino S."/>
            <person name="Barry K."/>
            <person name="Choi C."/>
            <person name="Cichocki N."/>
            <person name="Clum A."/>
            <person name="Copeland A."/>
            <person name="Hainaut M."/>
            <person name="Haridas S."/>
            <person name="Labutti K."/>
            <person name="Lindquist E."/>
            <person name="Lipzen A."/>
            <person name="Khouja H.-R."/>
            <person name="Murat C."/>
            <person name="Ohm R."/>
            <person name="Olson A."/>
            <person name="Spatafora J."/>
            <person name="Veneault-Fourrey C."/>
            <person name="Henrissat B."/>
            <person name="Grigoriev I."/>
            <person name="Martin F."/>
            <person name="Perotto S."/>
        </authorList>
    </citation>
    <scope>NUCLEOTIDE SEQUENCE [LARGE SCALE GENOMIC DNA]</scope>
    <source>
        <strain evidence="8 9">F</strain>
    </source>
</reference>
<dbReference type="CDD" id="cd00086">
    <property type="entry name" value="homeodomain"/>
    <property type="match status" value="1"/>
</dbReference>
<dbReference type="OrthoDB" id="4738706at2759"/>
<evidence type="ECO:0000313" key="9">
    <source>
        <dbReference type="Proteomes" id="UP000235786"/>
    </source>
</evidence>
<evidence type="ECO:0000256" key="6">
    <source>
        <dbReference type="SAM" id="MobiDB-lite"/>
    </source>
</evidence>
<organism evidence="8 9">
    <name type="scientific">Hyaloscypha variabilis (strain UAMH 11265 / GT02V1 / F)</name>
    <name type="common">Meliniomyces variabilis</name>
    <dbReference type="NCBI Taxonomy" id="1149755"/>
    <lineage>
        <taxon>Eukaryota</taxon>
        <taxon>Fungi</taxon>
        <taxon>Dikarya</taxon>
        <taxon>Ascomycota</taxon>
        <taxon>Pezizomycotina</taxon>
        <taxon>Leotiomycetes</taxon>
        <taxon>Helotiales</taxon>
        <taxon>Hyaloscyphaceae</taxon>
        <taxon>Hyaloscypha</taxon>
        <taxon>Hyaloscypha variabilis</taxon>
    </lineage>
</organism>
<dbReference type="SUPFAM" id="SSF46689">
    <property type="entry name" value="Homeodomain-like"/>
    <property type="match status" value="1"/>
</dbReference>
<dbReference type="InterPro" id="IPR017970">
    <property type="entry name" value="Homeobox_CS"/>
</dbReference>
<dbReference type="Proteomes" id="UP000235786">
    <property type="component" value="Unassembled WGS sequence"/>
</dbReference>
<name>A0A2J6RUH8_HYAVF</name>
<dbReference type="InterPro" id="IPR009057">
    <property type="entry name" value="Homeodomain-like_sf"/>
</dbReference>
<feature type="domain" description="Homeobox" evidence="7">
    <location>
        <begin position="89"/>
        <end position="149"/>
    </location>
</feature>
<comment type="subcellular location">
    <subcellularLocation>
        <location evidence="4 5">Nucleus</location>
    </subcellularLocation>
</comment>
<keyword evidence="9" id="KW-1185">Reference proteome</keyword>
<evidence type="ECO:0000313" key="8">
    <source>
        <dbReference type="EMBL" id="PMD42156.1"/>
    </source>
</evidence>